<dbReference type="SUPFAM" id="SSF53474">
    <property type="entry name" value="alpha/beta-Hydrolases"/>
    <property type="match status" value="1"/>
</dbReference>
<dbReference type="Proteomes" id="UP001597283">
    <property type="component" value="Unassembled WGS sequence"/>
</dbReference>
<dbReference type="Gene3D" id="3.40.50.1820">
    <property type="entry name" value="alpha/beta hydrolase"/>
    <property type="match status" value="1"/>
</dbReference>
<dbReference type="PANTHER" id="PTHR43798:SF31">
    <property type="entry name" value="AB HYDROLASE SUPERFAMILY PROTEIN YCLE"/>
    <property type="match status" value="1"/>
</dbReference>
<proteinExistence type="predicted"/>
<feature type="domain" description="AB hydrolase-1" evidence="2">
    <location>
        <begin position="37"/>
        <end position="278"/>
    </location>
</feature>
<reference evidence="4" key="1">
    <citation type="journal article" date="2019" name="Int. J. Syst. Evol. Microbiol.">
        <title>The Global Catalogue of Microorganisms (GCM) 10K type strain sequencing project: providing services to taxonomists for standard genome sequencing and annotation.</title>
        <authorList>
            <consortium name="The Broad Institute Genomics Platform"/>
            <consortium name="The Broad Institute Genome Sequencing Center for Infectious Disease"/>
            <person name="Wu L."/>
            <person name="Ma J."/>
        </authorList>
    </citation>
    <scope>NUCLEOTIDE SEQUENCE [LARGE SCALE GENOMIC DNA]</scope>
    <source>
        <strain evidence="4">Q85</strain>
    </source>
</reference>
<dbReference type="Pfam" id="PF12697">
    <property type="entry name" value="Abhydrolase_6"/>
    <property type="match status" value="1"/>
</dbReference>
<comment type="caution">
    <text evidence="3">The sequence shown here is derived from an EMBL/GenBank/DDBJ whole genome shotgun (WGS) entry which is preliminary data.</text>
</comment>
<dbReference type="PANTHER" id="PTHR43798">
    <property type="entry name" value="MONOACYLGLYCEROL LIPASE"/>
    <property type="match status" value="1"/>
</dbReference>
<name>A0ABW4NC23_9SPHN</name>
<dbReference type="InterPro" id="IPR000073">
    <property type="entry name" value="AB_hydrolase_1"/>
</dbReference>
<accession>A0ABW4NC23</accession>
<dbReference type="InterPro" id="IPR050266">
    <property type="entry name" value="AB_hydrolase_sf"/>
</dbReference>
<evidence type="ECO:0000313" key="4">
    <source>
        <dbReference type="Proteomes" id="UP001597283"/>
    </source>
</evidence>
<sequence>MADQRNRPYADAYWESRDGLRLHARDYAGGEDGRPPILCLPGLTRNARDYASLAERLAPEWRVIAIDFRGRGESQYAKDPMSYFPLTYLQDVEALLEERGIDRFVAFGTSLGGIVTMLLASVDRHRIAGALLNDVGPEIEAAGLSRIRGYVGKNSWHPTWLHAARALAEANSDVYADYTIEAWLAMAKRLYRLNSAGRIVLDYDMRIAEPFRVPGNEAGPDMWRTLDALAGRPVLVLRGERSDILSAKTAEAMEVRLGQRAEVVTVPAVGHAPTLDEPTSIRAIGRLLDKVREPVTA</sequence>
<protein>
    <submittedName>
        <fullName evidence="3">Alpha/beta fold hydrolase</fullName>
    </submittedName>
</protein>
<gene>
    <name evidence="3" type="ORF">ACFSC3_05865</name>
</gene>
<keyword evidence="4" id="KW-1185">Reference proteome</keyword>
<evidence type="ECO:0000256" key="1">
    <source>
        <dbReference type="ARBA" id="ARBA00022801"/>
    </source>
</evidence>
<evidence type="ECO:0000259" key="2">
    <source>
        <dbReference type="Pfam" id="PF12697"/>
    </source>
</evidence>
<dbReference type="RefSeq" id="WP_380939464.1">
    <property type="nucleotide sequence ID" value="NZ_JBHUFC010000002.1"/>
</dbReference>
<dbReference type="InterPro" id="IPR029058">
    <property type="entry name" value="AB_hydrolase_fold"/>
</dbReference>
<evidence type="ECO:0000313" key="3">
    <source>
        <dbReference type="EMBL" id="MFD1787094.1"/>
    </source>
</evidence>
<organism evidence="3 4">
    <name type="scientific">Sphingomonas floccifaciens</name>
    <dbReference type="NCBI Taxonomy" id="1844115"/>
    <lineage>
        <taxon>Bacteria</taxon>
        <taxon>Pseudomonadati</taxon>
        <taxon>Pseudomonadota</taxon>
        <taxon>Alphaproteobacteria</taxon>
        <taxon>Sphingomonadales</taxon>
        <taxon>Sphingomonadaceae</taxon>
        <taxon>Sphingomonas</taxon>
    </lineage>
</organism>
<dbReference type="GO" id="GO:0016787">
    <property type="term" value="F:hydrolase activity"/>
    <property type="evidence" value="ECO:0007669"/>
    <property type="project" value="UniProtKB-KW"/>
</dbReference>
<dbReference type="EMBL" id="JBHUFC010000002">
    <property type="protein sequence ID" value="MFD1787094.1"/>
    <property type="molecule type" value="Genomic_DNA"/>
</dbReference>
<keyword evidence="1 3" id="KW-0378">Hydrolase</keyword>